<feature type="transmembrane region" description="Helical" evidence="1">
    <location>
        <begin position="172"/>
        <end position="194"/>
    </location>
</feature>
<evidence type="ECO:0000256" key="1">
    <source>
        <dbReference type="SAM" id="Phobius"/>
    </source>
</evidence>
<feature type="transmembrane region" description="Helical" evidence="1">
    <location>
        <begin position="20"/>
        <end position="46"/>
    </location>
</feature>
<organism evidence="2 3">
    <name type="scientific">Heterorhabditis bacteriophora</name>
    <name type="common">Entomopathogenic nematode worm</name>
    <dbReference type="NCBI Taxonomy" id="37862"/>
    <lineage>
        <taxon>Eukaryota</taxon>
        <taxon>Metazoa</taxon>
        <taxon>Ecdysozoa</taxon>
        <taxon>Nematoda</taxon>
        <taxon>Chromadorea</taxon>
        <taxon>Rhabditida</taxon>
        <taxon>Rhabditina</taxon>
        <taxon>Rhabditomorpha</taxon>
        <taxon>Strongyloidea</taxon>
        <taxon>Heterorhabditidae</taxon>
        <taxon>Heterorhabditis</taxon>
    </lineage>
</organism>
<feature type="transmembrane region" description="Helical" evidence="1">
    <location>
        <begin position="58"/>
        <end position="89"/>
    </location>
</feature>
<keyword evidence="1" id="KW-1133">Transmembrane helix</keyword>
<reference evidence="3" key="1">
    <citation type="submission" date="2016-11" db="UniProtKB">
        <authorList>
            <consortium name="WormBaseParasite"/>
        </authorList>
    </citation>
    <scope>IDENTIFICATION</scope>
</reference>
<evidence type="ECO:0000313" key="2">
    <source>
        <dbReference type="Proteomes" id="UP000095283"/>
    </source>
</evidence>
<dbReference type="AlphaFoldDB" id="A0A1I7WVC4"/>
<evidence type="ECO:0000313" key="3">
    <source>
        <dbReference type="WBParaSite" id="Hba_09100"/>
    </source>
</evidence>
<keyword evidence="1" id="KW-0472">Membrane</keyword>
<protein>
    <submittedName>
        <fullName evidence="3">Serpentine receptor class gamma</fullName>
    </submittedName>
</protein>
<feature type="transmembrane region" description="Helical" evidence="1">
    <location>
        <begin position="142"/>
        <end position="160"/>
    </location>
</feature>
<name>A0A1I7WVC4_HETBA</name>
<accession>A0A1I7WVC4</accession>
<proteinExistence type="predicted"/>
<dbReference type="Proteomes" id="UP000095283">
    <property type="component" value="Unplaced"/>
</dbReference>
<sequence length="196" mass="22706">MNTEMCPLPVHNISVGISYMVIPIMTLLVYIVIFVLFVYFLTGWFLVNPMIHTAFTNWILACTSYIYIVATFVMFAFSNCVFFCGYYWSLVDNNIWSFTSNLTDMCVSFICQLITLTIYTIIAISIAMRYNVSICTNRYERGILIQAIVSFLYLLTNTITRKASVFLKITNMWFTIGLQLFWITVPGLNLILYFNC</sequence>
<dbReference type="WBParaSite" id="Hba_09100">
    <property type="protein sequence ID" value="Hba_09100"/>
    <property type="gene ID" value="Hba_09100"/>
</dbReference>
<keyword evidence="2" id="KW-1185">Reference proteome</keyword>
<keyword evidence="1" id="KW-0812">Transmembrane</keyword>
<feature type="transmembrane region" description="Helical" evidence="1">
    <location>
        <begin position="109"/>
        <end position="130"/>
    </location>
</feature>